<gene>
    <name evidence="1" type="ORF">L2E82_30732</name>
</gene>
<sequence>MMADKRGIRKLLKELPYFHGVVICKLILDGVQDYLPRAVMCRVLLDEVQGSLAGAVMCNLVLESRSSLVGTGIYKKEDGVDGLAYLQSNVQQIDVGLGV</sequence>
<name>A0ACB9D142_CICIN</name>
<reference evidence="2" key="1">
    <citation type="journal article" date="2022" name="Mol. Ecol. Resour.">
        <title>The genomes of chicory, endive, great burdock and yacon provide insights into Asteraceae palaeo-polyploidization history and plant inulin production.</title>
        <authorList>
            <person name="Fan W."/>
            <person name="Wang S."/>
            <person name="Wang H."/>
            <person name="Wang A."/>
            <person name="Jiang F."/>
            <person name="Liu H."/>
            <person name="Zhao H."/>
            <person name="Xu D."/>
            <person name="Zhang Y."/>
        </authorList>
    </citation>
    <scope>NUCLEOTIDE SEQUENCE [LARGE SCALE GENOMIC DNA]</scope>
    <source>
        <strain evidence="2">cv. Punajuju</strain>
    </source>
</reference>
<evidence type="ECO:0000313" key="1">
    <source>
        <dbReference type="EMBL" id="KAI3740304.1"/>
    </source>
</evidence>
<reference evidence="1 2" key="2">
    <citation type="journal article" date="2022" name="Mol. Ecol. Resour.">
        <title>The genomes of chicory, endive, great burdock and yacon provide insights into Asteraceae paleo-polyploidization history and plant inulin production.</title>
        <authorList>
            <person name="Fan W."/>
            <person name="Wang S."/>
            <person name="Wang H."/>
            <person name="Wang A."/>
            <person name="Jiang F."/>
            <person name="Liu H."/>
            <person name="Zhao H."/>
            <person name="Xu D."/>
            <person name="Zhang Y."/>
        </authorList>
    </citation>
    <scope>NUCLEOTIDE SEQUENCE [LARGE SCALE GENOMIC DNA]</scope>
    <source>
        <strain evidence="2">cv. Punajuju</strain>
        <tissue evidence="1">Leaves</tissue>
    </source>
</reference>
<comment type="caution">
    <text evidence="1">The sequence shown here is derived from an EMBL/GenBank/DDBJ whole genome shotgun (WGS) entry which is preliminary data.</text>
</comment>
<evidence type="ECO:0000313" key="2">
    <source>
        <dbReference type="Proteomes" id="UP001055811"/>
    </source>
</evidence>
<accession>A0ACB9D142</accession>
<proteinExistence type="predicted"/>
<organism evidence="1 2">
    <name type="scientific">Cichorium intybus</name>
    <name type="common">Chicory</name>
    <dbReference type="NCBI Taxonomy" id="13427"/>
    <lineage>
        <taxon>Eukaryota</taxon>
        <taxon>Viridiplantae</taxon>
        <taxon>Streptophyta</taxon>
        <taxon>Embryophyta</taxon>
        <taxon>Tracheophyta</taxon>
        <taxon>Spermatophyta</taxon>
        <taxon>Magnoliopsida</taxon>
        <taxon>eudicotyledons</taxon>
        <taxon>Gunneridae</taxon>
        <taxon>Pentapetalae</taxon>
        <taxon>asterids</taxon>
        <taxon>campanulids</taxon>
        <taxon>Asterales</taxon>
        <taxon>Asteraceae</taxon>
        <taxon>Cichorioideae</taxon>
        <taxon>Cichorieae</taxon>
        <taxon>Cichoriinae</taxon>
        <taxon>Cichorium</taxon>
    </lineage>
</organism>
<keyword evidence="2" id="KW-1185">Reference proteome</keyword>
<protein>
    <submittedName>
        <fullName evidence="1">Uncharacterized protein</fullName>
    </submittedName>
</protein>
<dbReference type="EMBL" id="CM042013">
    <property type="protein sequence ID" value="KAI3740304.1"/>
    <property type="molecule type" value="Genomic_DNA"/>
</dbReference>
<dbReference type="Proteomes" id="UP001055811">
    <property type="component" value="Linkage Group LG05"/>
</dbReference>